<comment type="caution">
    <text evidence="1">The sequence shown here is derived from an EMBL/GenBank/DDBJ whole genome shotgun (WGS) entry which is preliminary data.</text>
</comment>
<evidence type="ECO:0000313" key="1">
    <source>
        <dbReference type="EMBL" id="CAG9105759.1"/>
    </source>
</evidence>
<proteinExistence type="predicted"/>
<protein>
    <submittedName>
        <fullName evidence="1">(diamondback moth) hypothetical protein</fullName>
    </submittedName>
</protein>
<dbReference type="EMBL" id="CAJHNJ030000009">
    <property type="protein sequence ID" value="CAG9105759.1"/>
    <property type="molecule type" value="Genomic_DNA"/>
</dbReference>
<keyword evidence="2" id="KW-1185">Reference proteome</keyword>
<name>A0A8S4DXQ0_PLUXY</name>
<sequence length="46" mass="5030">MATSSSAFSSLSPLTNDNLISWSINSSLVFKFTDCRSSNLVLMSLR</sequence>
<accession>A0A8S4DXQ0</accession>
<evidence type="ECO:0000313" key="2">
    <source>
        <dbReference type="Proteomes" id="UP000653454"/>
    </source>
</evidence>
<organism evidence="1 2">
    <name type="scientific">Plutella xylostella</name>
    <name type="common">Diamondback moth</name>
    <name type="synonym">Plutella maculipennis</name>
    <dbReference type="NCBI Taxonomy" id="51655"/>
    <lineage>
        <taxon>Eukaryota</taxon>
        <taxon>Metazoa</taxon>
        <taxon>Ecdysozoa</taxon>
        <taxon>Arthropoda</taxon>
        <taxon>Hexapoda</taxon>
        <taxon>Insecta</taxon>
        <taxon>Pterygota</taxon>
        <taxon>Neoptera</taxon>
        <taxon>Endopterygota</taxon>
        <taxon>Lepidoptera</taxon>
        <taxon>Glossata</taxon>
        <taxon>Ditrysia</taxon>
        <taxon>Yponomeutoidea</taxon>
        <taxon>Plutellidae</taxon>
        <taxon>Plutella</taxon>
    </lineage>
</organism>
<dbReference type="AlphaFoldDB" id="A0A8S4DXQ0"/>
<gene>
    <name evidence="1" type="ORF">PLXY2_LOCUS3443</name>
</gene>
<reference evidence="1" key="1">
    <citation type="submission" date="2020-11" db="EMBL/GenBank/DDBJ databases">
        <authorList>
            <person name="Whiteford S."/>
        </authorList>
    </citation>
    <scope>NUCLEOTIDE SEQUENCE</scope>
</reference>
<dbReference type="Proteomes" id="UP000653454">
    <property type="component" value="Unassembled WGS sequence"/>
</dbReference>